<dbReference type="PANTHER" id="PTHR35007:SF1">
    <property type="entry name" value="PILUS ASSEMBLY PROTEIN"/>
    <property type="match status" value="1"/>
</dbReference>
<organism evidence="8 11">
    <name type="scientific">Aeromicrobium tamlense</name>
    <dbReference type="NCBI Taxonomy" id="375541"/>
    <lineage>
        <taxon>Bacteria</taxon>
        <taxon>Bacillati</taxon>
        <taxon>Actinomycetota</taxon>
        <taxon>Actinomycetes</taxon>
        <taxon>Propionibacteriales</taxon>
        <taxon>Nocardioidaceae</taxon>
        <taxon>Aeromicrobium</taxon>
    </lineage>
</organism>
<dbReference type="GO" id="GO:0005886">
    <property type="term" value="C:plasma membrane"/>
    <property type="evidence" value="ECO:0007669"/>
    <property type="project" value="UniProtKB-SubCell"/>
</dbReference>
<evidence type="ECO:0000313" key="11">
    <source>
        <dbReference type="Proteomes" id="UP000659061"/>
    </source>
</evidence>
<dbReference type="AlphaFoldDB" id="A0A8I0FZN2"/>
<dbReference type="EMBL" id="JACBZN010000001">
    <property type="protein sequence ID" value="NYI38904.1"/>
    <property type="molecule type" value="Genomic_DNA"/>
</dbReference>
<evidence type="ECO:0000256" key="1">
    <source>
        <dbReference type="ARBA" id="ARBA00004651"/>
    </source>
</evidence>
<evidence type="ECO:0000256" key="3">
    <source>
        <dbReference type="ARBA" id="ARBA00022692"/>
    </source>
</evidence>
<protein>
    <submittedName>
        <fullName evidence="9">Tight adherence protein B</fullName>
    </submittedName>
    <submittedName>
        <fullName evidence="8">Type II secretion system F family protein</fullName>
    </submittedName>
</protein>
<feature type="transmembrane region" description="Helical" evidence="6">
    <location>
        <begin position="112"/>
        <end position="130"/>
    </location>
</feature>
<evidence type="ECO:0000256" key="4">
    <source>
        <dbReference type="ARBA" id="ARBA00022989"/>
    </source>
</evidence>
<evidence type="ECO:0000259" key="7">
    <source>
        <dbReference type="Pfam" id="PF00482"/>
    </source>
</evidence>
<reference evidence="9 10" key="1">
    <citation type="submission" date="2020-07" db="EMBL/GenBank/DDBJ databases">
        <title>Sequencing the genomes of 1000 actinobacteria strains.</title>
        <authorList>
            <person name="Klenk H.-P."/>
        </authorList>
    </citation>
    <scope>NUCLEOTIDE SEQUENCE [LARGE SCALE GENOMIC DNA]</scope>
    <source>
        <strain evidence="9 10">DSM 19087</strain>
    </source>
</reference>
<evidence type="ECO:0000313" key="8">
    <source>
        <dbReference type="EMBL" id="MBD1271906.1"/>
    </source>
</evidence>
<keyword evidence="4 6" id="KW-1133">Transmembrane helix</keyword>
<name>A0A8I0FZN2_9ACTN</name>
<evidence type="ECO:0000256" key="5">
    <source>
        <dbReference type="ARBA" id="ARBA00023136"/>
    </source>
</evidence>
<dbReference type="Pfam" id="PF00482">
    <property type="entry name" value="T2SSF"/>
    <property type="match status" value="1"/>
</dbReference>
<dbReference type="EMBL" id="JACWMT010000004">
    <property type="protein sequence ID" value="MBD1271906.1"/>
    <property type="molecule type" value="Genomic_DNA"/>
</dbReference>
<dbReference type="InterPro" id="IPR018076">
    <property type="entry name" value="T2SS_GspF_dom"/>
</dbReference>
<feature type="transmembrane region" description="Helical" evidence="6">
    <location>
        <begin position="87"/>
        <end position="106"/>
    </location>
</feature>
<accession>A0A8I0FZN2</accession>
<dbReference type="Proteomes" id="UP000587211">
    <property type="component" value="Unassembled WGS sequence"/>
</dbReference>
<reference evidence="8" key="2">
    <citation type="submission" date="2020-09" db="EMBL/GenBank/DDBJ databases">
        <title>Novel species in genus Aeromicrobium.</title>
        <authorList>
            <person name="Zhang G."/>
        </authorList>
    </citation>
    <scope>NUCLEOTIDE SEQUENCE</scope>
    <source>
        <strain evidence="8">SSW1-57</strain>
    </source>
</reference>
<keyword evidence="10" id="KW-1185">Reference proteome</keyword>
<proteinExistence type="predicted"/>
<comment type="caution">
    <text evidence="8">The sequence shown here is derived from an EMBL/GenBank/DDBJ whole genome shotgun (WGS) entry which is preliminary data.</text>
</comment>
<dbReference type="Proteomes" id="UP000659061">
    <property type="component" value="Unassembled WGS sequence"/>
</dbReference>
<evidence type="ECO:0000313" key="9">
    <source>
        <dbReference type="EMBL" id="NYI38904.1"/>
    </source>
</evidence>
<dbReference type="RefSeq" id="WP_179426030.1">
    <property type="nucleotide sequence ID" value="NZ_BAAAMP010000002.1"/>
</dbReference>
<feature type="transmembrane region" description="Helical" evidence="6">
    <location>
        <begin position="6"/>
        <end position="24"/>
    </location>
</feature>
<feature type="transmembrane region" description="Helical" evidence="6">
    <location>
        <begin position="257"/>
        <end position="276"/>
    </location>
</feature>
<evidence type="ECO:0000256" key="6">
    <source>
        <dbReference type="SAM" id="Phobius"/>
    </source>
</evidence>
<evidence type="ECO:0000256" key="2">
    <source>
        <dbReference type="ARBA" id="ARBA00022475"/>
    </source>
</evidence>
<feature type="transmembrane region" description="Helical" evidence="6">
    <location>
        <begin position="288"/>
        <end position="308"/>
    </location>
</feature>
<dbReference type="InterPro" id="IPR042094">
    <property type="entry name" value="T2SS_GspF_sf"/>
</dbReference>
<keyword evidence="3 6" id="KW-0812">Transmembrane</keyword>
<dbReference type="Gene3D" id="1.20.81.30">
    <property type="entry name" value="Type II secretion system (T2SS), domain F"/>
    <property type="match status" value="1"/>
</dbReference>
<feature type="domain" description="Type II secretion system protein GspF" evidence="7">
    <location>
        <begin position="150"/>
        <end position="274"/>
    </location>
</feature>
<keyword evidence="5 6" id="KW-0472">Membrane</keyword>
<gene>
    <name evidence="9" type="ORF">BJ975_002279</name>
    <name evidence="8" type="ORF">IDH50_16800</name>
</gene>
<keyword evidence="2" id="KW-1003">Cell membrane</keyword>
<dbReference type="PANTHER" id="PTHR35007">
    <property type="entry name" value="INTEGRAL MEMBRANE PROTEIN-RELATED"/>
    <property type="match status" value="1"/>
</dbReference>
<comment type="subcellular location">
    <subcellularLocation>
        <location evidence="1">Cell membrane</location>
        <topology evidence="1">Multi-pass membrane protein</topology>
    </subcellularLocation>
</comment>
<sequence length="316" mass="34059">MTGLLSIGVVSILVAVAAFGYAMLQPDLANLRSEQMKAEAAGGVATEGQRIQTSTPVYDLIDKVLSTFGLKPFSEEELALAGIKSSVTSVVATTLLIAFVAFTAGLALTSSLFFGVILLLAAPFLVKMYVGVKTSRRREKFGQQMSETMSQFSSALKSGMNVPNALGSVAAEMDEPMGEELARIVNETRLGRDLIDGMKDTAERMQSADFMWVTEAVAIQRESGGRLSEILDRVTETISQRNELRMKVESLAAEGKASALILMSLPVAVGLLFLLVNRAYMMPLFNTGAGKILLIISLVFYTLGGLWLRSITKVKL</sequence>
<evidence type="ECO:0000313" key="10">
    <source>
        <dbReference type="Proteomes" id="UP000587211"/>
    </source>
</evidence>